<evidence type="ECO:0000313" key="2">
    <source>
        <dbReference type="Proteomes" id="UP000077755"/>
    </source>
</evidence>
<reference evidence="1" key="2">
    <citation type="submission" date="2022-03" db="EMBL/GenBank/DDBJ databases">
        <title>Draft title - Genomic analysis of global carrot germplasm unveils the trajectory of domestication and the origin of high carotenoid orange carrot.</title>
        <authorList>
            <person name="Iorizzo M."/>
            <person name="Ellison S."/>
            <person name="Senalik D."/>
            <person name="Macko-Podgorni A."/>
            <person name="Grzebelus D."/>
            <person name="Bostan H."/>
            <person name="Rolling W."/>
            <person name="Curaba J."/>
            <person name="Simon P."/>
        </authorList>
    </citation>
    <scope>NUCLEOTIDE SEQUENCE</scope>
    <source>
        <tissue evidence="1">Leaf</tissue>
    </source>
</reference>
<dbReference type="SUPFAM" id="SSF48576">
    <property type="entry name" value="Terpenoid synthases"/>
    <property type="match status" value="1"/>
</dbReference>
<reference evidence="1" key="1">
    <citation type="journal article" date="2016" name="Nat. Genet.">
        <title>A high-quality carrot genome assembly provides new insights into carotenoid accumulation and asterid genome evolution.</title>
        <authorList>
            <person name="Iorizzo M."/>
            <person name="Ellison S."/>
            <person name="Senalik D."/>
            <person name="Zeng P."/>
            <person name="Satapoomin P."/>
            <person name="Huang J."/>
            <person name="Bowman M."/>
            <person name="Iovene M."/>
            <person name="Sanseverino W."/>
            <person name="Cavagnaro P."/>
            <person name="Yildiz M."/>
            <person name="Macko-Podgorni A."/>
            <person name="Moranska E."/>
            <person name="Grzebelus E."/>
            <person name="Grzebelus D."/>
            <person name="Ashrafi H."/>
            <person name="Zheng Z."/>
            <person name="Cheng S."/>
            <person name="Spooner D."/>
            <person name="Van Deynze A."/>
            <person name="Simon P."/>
        </authorList>
    </citation>
    <scope>NUCLEOTIDE SEQUENCE</scope>
    <source>
        <tissue evidence="1">Leaf</tissue>
    </source>
</reference>
<dbReference type="Gene3D" id="1.10.600.10">
    <property type="entry name" value="Farnesyl Diphosphate Synthase"/>
    <property type="match status" value="1"/>
</dbReference>
<keyword evidence="2" id="KW-1185">Reference proteome</keyword>
<proteinExistence type="predicted"/>
<dbReference type="Proteomes" id="UP000077755">
    <property type="component" value="Chromosome 4"/>
</dbReference>
<name>A0A165YX03_DAUCS</name>
<evidence type="ECO:0000313" key="1">
    <source>
        <dbReference type="EMBL" id="WOG98413.1"/>
    </source>
</evidence>
<organism evidence="1 2">
    <name type="scientific">Daucus carota subsp. sativus</name>
    <name type="common">Carrot</name>
    <dbReference type="NCBI Taxonomy" id="79200"/>
    <lineage>
        <taxon>Eukaryota</taxon>
        <taxon>Viridiplantae</taxon>
        <taxon>Streptophyta</taxon>
        <taxon>Embryophyta</taxon>
        <taxon>Tracheophyta</taxon>
        <taxon>Spermatophyta</taxon>
        <taxon>Magnoliopsida</taxon>
        <taxon>eudicotyledons</taxon>
        <taxon>Gunneridae</taxon>
        <taxon>Pentapetalae</taxon>
        <taxon>asterids</taxon>
        <taxon>campanulids</taxon>
        <taxon>Apiales</taxon>
        <taxon>Apiaceae</taxon>
        <taxon>Apioideae</taxon>
        <taxon>Scandiceae</taxon>
        <taxon>Daucinae</taxon>
        <taxon>Daucus</taxon>
        <taxon>Daucus sect. Daucus</taxon>
    </lineage>
</organism>
<protein>
    <submittedName>
        <fullName evidence="1">Uncharacterized protein</fullName>
    </submittedName>
</protein>
<dbReference type="Gramene" id="KZM99343">
    <property type="protein sequence ID" value="KZM99343"/>
    <property type="gene ID" value="DCAR_013295"/>
</dbReference>
<dbReference type="InterPro" id="IPR008949">
    <property type="entry name" value="Isoprenoid_synthase_dom_sf"/>
</dbReference>
<dbReference type="EMBL" id="CP093346">
    <property type="protein sequence ID" value="WOG98413.1"/>
    <property type="molecule type" value="Genomic_DNA"/>
</dbReference>
<gene>
    <name evidence="1" type="ORF">DCAR_0417755</name>
</gene>
<accession>A0A165YX03</accession>
<sequence>MIWQLHSMNYEMVRGDKGVLEDEAREHIKYLITETRKKLNEECAESPLSKPSIENCLNLEKIASCVYLYL</sequence>
<dbReference type="AlphaFoldDB" id="A0A165YX03"/>